<feature type="transmembrane region" description="Helical" evidence="1">
    <location>
        <begin position="33"/>
        <end position="51"/>
    </location>
</feature>
<comment type="caution">
    <text evidence="2">The sequence shown here is derived from an EMBL/GenBank/DDBJ whole genome shotgun (WGS) entry which is preliminary data.</text>
</comment>
<evidence type="ECO:0000313" key="2">
    <source>
        <dbReference type="EMBL" id="TDG34806.1"/>
    </source>
</evidence>
<gene>
    <name evidence="2" type="ORF">EZJ43_16665</name>
</gene>
<keyword evidence="1" id="KW-0472">Membrane</keyword>
<feature type="transmembrane region" description="Helical" evidence="1">
    <location>
        <begin position="6"/>
        <end position="26"/>
    </location>
</feature>
<keyword evidence="1" id="KW-0812">Transmembrane</keyword>
<name>A0A4R5MHN0_9SPHI</name>
<dbReference type="AlphaFoldDB" id="A0A4R5MHN0"/>
<organism evidence="2 3">
    <name type="scientific">Pedobacter changchengzhani</name>
    <dbReference type="NCBI Taxonomy" id="2529274"/>
    <lineage>
        <taxon>Bacteria</taxon>
        <taxon>Pseudomonadati</taxon>
        <taxon>Bacteroidota</taxon>
        <taxon>Sphingobacteriia</taxon>
        <taxon>Sphingobacteriales</taxon>
        <taxon>Sphingobacteriaceae</taxon>
        <taxon>Pedobacter</taxon>
    </lineage>
</organism>
<dbReference type="Proteomes" id="UP000295668">
    <property type="component" value="Unassembled WGS sequence"/>
</dbReference>
<reference evidence="2 3" key="1">
    <citation type="submission" date="2019-02" db="EMBL/GenBank/DDBJ databases">
        <title>Pedobacter sp. nov., a novel speices isolated from soil of pinguins habitat in Antarcitica.</title>
        <authorList>
            <person name="He R.-H."/>
        </authorList>
    </citation>
    <scope>NUCLEOTIDE SEQUENCE [LARGE SCALE GENOMIC DNA]</scope>
    <source>
        <strain evidence="2 3">E01020</strain>
    </source>
</reference>
<proteinExistence type="predicted"/>
<protein>
    <submittedName>
        <fullName evidence="2">Uncharacterized protein</fullName>
    </submittedName>
</protein>
<evidence type="ECO:0000256" key="1">
    <source>
        <dbReference type="SAM" id="Phobius"/>
    </source>
</evidence>
<keyword evidence="1" id="KW-1133">Transmembrane helix</keyword>
<keyword evidence="3" id="KW-1185">Reference proteome</keyword>
<dbReference type="RefSeq" id="WP_133263858.1">
    <property type="nucleotide sequence ID" value="NZ_SJCY01000020.1"/>
</dbReference>
<accession>A0A4R5MHN0</accession>
<dbReference type="EMBL" id="SJCY01000020">
    <property type="protein sequence ID" value="TDG34806.1"/>
    <property type="molecule type" value="Genomic_DNA"/>
</dbReference>
<sequence length="184" mass="21173">MGMILIYGLIVLIVFSGIAIGLFIYSRKKKSKVGLTISIVMIVLVVLTLLTNTIDEFSISKKDILLDLKHIDIELKDDFKITNNNVTGMPERIQETEIQISKKDKDRIINEISNSPNFKSFANESELSNDTDTEQFGTSGKIFNFKYPEFYSRETYTKIDSFPTRLFLSIYDNSNTIKYQRIED</sequence>
<evidence type="ECO:0000313" key="3">
    <source>
        <dbReference type="Proteomes" id="UP000295668"/>
    </source>
</evidence>
<dbReference type="OrthoDB" id="773353at2"/>